<accession>A0ABQ6JF25</accession>
<dbReference type="Gene3D" id="3.30.310.20">
    <property type="entry name" value="DNA-3-methyladenine glycosylase AlkA, N-terminal domain"/>
    <property type="match status" value="1"/>
</dbReference>
<protein>
    <recommendedName>
        <fullName evidence="2">DNA-3-methyladenine glycosylase II</fullName>
        <ecNumber evidence="2">3.2.2.21</ecNumber>
    </recommendedName>
</protein>
<dbReference type="Pfam" id="PF06029">
    <property type="entry name" value="AlkA_N"/>
    <property type="match status" value="1"/>
</dbReference>
<dbReference type="SUPFAM" id="SSF48150">
    <property type="entry name" value="DNA-glycosylase"/>
    <property type="match status" value="1"/>
</dbReference>
<dbReference type="SMART" id="SM01009">
    <property type="entry name" value="AlkA_N"/>
    <property type="match status" value="1"/>
</dbReference>
<evidence type="ECO:0000313" key="8">
    <source>
        <dbReference type="Proteomes" id="UP001157017"/>
    </source>
</evidence>
<dbReference type="SMART" id="SM00478">
    <property type="entry name" value="ENDO3c"/>
    <property type="match status" value="1"/>
</dbReference>
<dbReference type="InterPro" id="IPR011257">
    <property type="entry name" value="DNA_glycosylase"/>
</dbReference>
<keyword evidence="3" id="KW-0227">DNA damage</keyword>
<evidence type="ECO:0000259" key="6">
    <source>
        <dbReference type="SMART" id="SM01009"/>
    </source>
</evidence>
<dbReference type="InterPro" id="IPR023170">
    <property type="entry name" value="HhH_base_excis_C"/>
</dbReference>
<evidence type="ECO:0000256" key="2">
    <source>
        <dbReference type="ARBA" id="ARBA00012000"/>
    </source>
</evidence>
<evidence type="ECO:0000259" key="5">
    <source>
        <dbReference type="SMART" id="SM00478"/>
    </source>
</evidence>
<dbReference type="Gene3D" id="1.10.1670.10">
    <property type="entry name" value="Helix-hairpin-Helix base-excision DNA repair enzymes (C-terminal)"/>
    <property type="match status" value="1"/>
</dbReference>
<keyword evidence="8" id="KW-1185">Reference proteome</keyword>
<dbReference type="InterPro" id="IPR003265">
    <property type="entry name" value="HhH-GPD_domain"/>
</dbReference>
<dbReference type="EMBL" id="BSUZ01000001">
    <property type="protein sequence ID" value="GMA86801.1"/>
    <property type="molecule type" value="Genomic_DNA"/>
</dbReference>
<dbReference type="InterPro" id="IPR037046">
    <property type="entry name" value="AlkA_N_sf"/>
</dbReference>
<evidence type="ECO:0000256" key="4">
    <source>
        <dbReference type="ARBA" id="ARBA00023204"/>
    </source>
</evidence>
<evidence type="ECO:0000313" key="7">
    <source>
        <dbReference type="EMBL" id="GMA86801.1"/>
    </source>
</evidence>
<keyword evidence="4" id="KW-0234">DNA repair</keyword>
<dbReference type="PANTHER" id="PTHR43003:SF13">
    <property type="entry name" value="DNA-3-METHYLADENINE GLYCOSYLASE 2"/>
    <property type="match status" value="1"/>
</dbReference>
<sequence length="291" mass="30019">MPRPTTSRHHLAAQPPYDGPRLLAFVGAHAVPGVEVWDGVRWGRTLRLPGGPGVAQVEAAPGGVDVELTLTDPADEEPALRRLRHLLDVDRDVRPAERHLGADPLLGPVVARRPGLRAPGSLDDGETLVRIVIGQQVSLGGARTVAGRLVAAAGTPLPAALAAVHPGLTTTFPAPAAVAALDPAGGDLAMPRARARAVVACAAAVRDHGDRLPDRATLLALPGVGPWTADSCDLRCRADPDVFLPTDLAARRALVAAGVVDTPAAVAAAAAAWAPHRSTALLHVWAEYLGL</sequence>
<gene>
    <name evidence="7" type="ORF">GCM10025868_20510</name>
</gene>
<dbReference type="InterPro" id="IPR010316">
    <property type="entry name" value="AlkA_N"/>
</dbReference>
<comment type="caution">
    <text evidence="7">The sequence shown here is derived from an EMBL/GenBank/DDBJ whole genome shotgun (WGS) entry which is preliminary data.</text>
</comment>
<organism evidence="7 8">
    <name type="scientific">Angustibacter aerolatus</name>
    <dbReference type="NCBI Taxonomy" id="1162965"/>
    <lineage>
        <taxon>Bacteria</taxon>
        <taxon>Bacillati</taxon>
        <taxon>Actinomycetota</taxon>
        <taxon>Actinomycetes</taxon>
        <taxon>Kineosporiales</taxon>
        <taxon>Kineosporiaceae</taxon>
    </lineage>
</organism>
<proteinExistence type="predicted"/>
<feature type="domain" description="DNA-3-methyladenine glycosylase AlkA N-terminal" evidence="6">
    <location>
        <begin position="8"/>
        <end position="123"/>
    </location>
</feature>
<feature type="domain" description="HhH-GPD" evidence="5">
    <location>
        <begin position="133"/>
        <end position="289"/>
    </location>
</feature>
<dbReference type="Proteomes" id="UP001157017">
    <property type="component" value="Unassembled WGS sequence"/>
</dbReference>
<reference evidence="8" key="1">
    <citation type="journal article" date="2019" name="Int. J. Syst. Evol. Microbiol.">
        <title>The Global Catalogue of Microorganisms (GCM) 10K type strain sequencing project: providing services to taxonomists for standard genome sequencing and annotation.</title>
        <authorList>
            <consortium name="The Broad Institute Genomics Platform"/>
            <consortium name="The Broad Institute Genome Sequencing Center for Infectious Disease"/>
            <person name="Wu L."/>
            <person name="Ma J."/>
        </authorList>
    </citation>
    <scope>NUCLEOTIDE SEQUENCE [LARGE SCALE GENOMIC DNA]</scope>
    <source>
        <strain evidence="8">NBRC 108730</strain>
    </source>
</reference>
<comment type="catalytic activity">
    <reaction evidence="1">
        <text>Hydrolysis of alkylated DNA, releasing 3-methyladenine, 3-methylguanine, 7-methylguanine and 7-methyladenine.</text>
        <dbReference type="EC" id="3.2.2.21"/>
    </reaction>
</comment>
<dbReference type="SUPFAM" id="SSF55945">
    <property type="entry name" value="TATA-box binding protein-like"/>
    <property type="match status" value="1"/>
</dbReference>
<dbReference type="Gene3D" id="1.10.340.30">
    <property type="entry name" value="Hypothetical protein, domain 2"/>
    <property type="match status" value="1"/>
</dbReference>
<evidence type="ECO:0000256" key="3">
    <source>
        <dbReference type="ARBA" id="ARBA00022763"/>
    </source>
</evidence>
<evidence type="ECO:0000256" key="1">
    <source>
        <dbReference type="ARBA" id="ARBA00000086"/>
    </source>
</evidence>
<dbReference type="EC" id="3.2.2.21" evidence="2"/>
<name>A0ABQ6JF25_9ACTN</name>
<dbReference type="InterPro" id="IPR051912">
    <property type="entry name" value="Alkylbase_DNA_Glycosylase/TA"/>
</dbReference>
<dbReference type="PANTHER" id="PTHR43003">
    <property type="entry name" value="DNA-3-METHYLADENINE GLYCOSYLASE"/>
    <property type="match status" value="1"/>
</dbReference>